<dbReference type="Pfam" id="PF08282">
    <property type="entry name" value="Hydrolase_3"/>
    <property type="match status" value="1"/>
</dbReference>
<dbReference type="InterPro" id="IPR010023">
    <property type="entry name" value="KdsC_fam"/>
</dbReference>
<dbReference type="GO" id="GO:0008781">
    <property type="term" value="F:N-acylneuraminate cytidylyltransferase activity"/>
    <property type="evidence" value="ECO:0007669"/>
    <property type="project" value="TreeGrafter"/>
</dbReference>
<evidence type="ECO:0000256" key="8">
    <source>
        <dbReference type="ARBA" id="ARBA00022801"/>
    </source>
</evidence>
<feature type="binding site" evidence="11">
    <location>
        <position position="109"/>
    </location>
    <ligand>
        <name>Mg(2+)</name>
        <dbReference type="ChEBI" id="CHEBI:18420"/>
    </ligand>
</feature>
<reference evidence="12 13" key="1">
    <citation type="submission" date="2015-12" db="EMBL/GenBank/DDBJ databases">
        <title>Nitrous oxide reduction kinetics distinguish bacteria harboring typical versus atypical NosZ.</title>
        <authorList>
            <person name="Yoon S."/>
            <person name="Nissen S."/>
            <person name="Park D."/>
            <person name="Sanford R.A."/>
            <person name="Loeffler F.E."/>
        </authorList>
    </citation>
    <scope>NUCLEOTIDE SEQUENCE [LARGE SCALE GENOMIC DNA]</scope>
    <source>
        <strain evidence="12 13">ATCC BAA-841</strain>
    </source>
</reference>
<dbReference type="PANTHER" id="PTHR21485">
    <property type="entry name" value="HAD SUPERFAMILY MEMBERS CMAS AND KDSC"/>
    <property type="match status" value="1"/>
</dbReference>
<dbReference type="GO" id="GO:0046872">
    <property type="term" value="F:metal ion binding"/>
    <property type="evidence" value="ECO:0007669"/>
    <property type="project" value="UniProtKB-KW"/>
</dbReference>
<sequence>MDAKARAARIKLVAFDIDGVMTDGGLHYTDDGGELKTFNVQDGLGLKFMQRAGIELAIVTGRTSGVVAARAADLGIEHVFQGVANKRTAVGSLLEKLDLQWHDCAFMGDDVIDLPTMTLCGFAIAPANARPLVKEHAHAITDAAGGQGAVREAIEFILAAQGKLEAAFAPYLDPQ</sequence>
<comment type="subunit">
    <text evidence="4">Homotetramer.</text>
</comment>
<comment type="catalytic activity">
    <reaction evidence="1">
        <text>3-deoxy-alpha-D-manno-2-octulosonate-8-phosphate + H2O = 3-deoxy-alpha-D-manno-oct-2-ulosonate + phosphate</text>
        <dbReference type="Rhea" id="RHEA:11500"/>
        <dbReference type="ChEBI" id="CHEBI:15377"/>
        <dbReference type="ChEBI" id="CHEBI:43474"/>
        <dbReference type="ChEBI" id="CHEBI:85985"/>
        <dbReference type="ChEBI" id="CHEBI:85986"/>
        <dbReference type="EC" id="3.1.3.45"/>
    </reaction>
</comment>
<comment type="cofactor">
    <cofactor evidence="2 11">
        <name>Mg(2+)</name>
        <dbReference type="ChEBI" id="CHEBI:18420"/>
    </cofactor>
</comment>
<dbReference type="SFLD" id="SFLDG01138">
    <property type="entry name" value="C1.6.2:_Deoxy-d-mannose-octulo"/>
    <property type="match status" value="1"/>
</dbReference>
<name>A0A133XJ96_9RHOO</name>
<dbReference type="FunFam" id="3.40.50.1000:FF:000029">
    <property type="entry name" value="3-deoxy-D-manno-octulosonate 8-phosphate phosphatase KdsC"/>
    <property type="match status" value="1"/>
</dbReference>
<keyword evidence="9 11" id="KW-0460">Magnesium</keyword>
<dbReference type="InterPro" id="IPR036412">
    <property type="entry name" value="HAD-like_sf"/>
</dbReference>
<organism evidence="12 13">
    <name type="scientific">Dechloromonas denitrificans</name>
    <dbReference type="NCBI Taxonomy" id="281362"/>
    <lineage>
        <taxon>Bacteria</taxon>
        <taxon>Pseudomonadati</taxon>
        <taxon>Pseudomonadota</taxon>
        <taxon>Betaproteobacteria</taxon>
        <taxon>Rhodocyclales</taxon>
        <taxon>Azonexaceae</taxon>
        <taxon>Dechloromonas</taxon>
    </lineage>
</organism>
<dbReference type="CDD" id="cd01630">
    <property type="entry name" value="HAD_KDO-like"/>
    <property type="match status" value="1"/>
</dbReference>
<protein>
    <recommendedName>
        <fullName evidence="6">3-deoxy-D-manno-octulosonate 8-phosphate phosphatase KdsC</fullName>
        <ecNumber evidence="5">3.1.3.45</ecNumber>
    </recommendedName>
    <alternativeName>
        <fullName evidence="10">KDO 8-P phosphatase</fullName>
    </alternativeName>
</protein>
<dbReference type="EMBL" id="LODL01000019">
    <property type="protein sequence ID" value="KXB31014.1"/>
    <property type="molecule type" value="Genomic_DNA"/>
</dbReference>
<evidence type="ECO:0000256" key="5">
    <source>
        <dbReference type="ARBA" id="ARBA00013066"/>
    </source>
</evidence>
<evidence type="ECO:0000313" key="12">
    <source>
        <dbReference type="EMBL" id="KXB31014.1"/>
    </source>
</evidence>
<comment type="similarity">
    <text evidence="3">Belongs to the KdsC family.</text>
</comment>
<evidence type="ECO:0000256" key="11">
    <source>
        <dbReference type="PIRSR" id="PIRSR006118-2"/>
    </source>
</evidence>
<keyword evidence="7 11" id="KW-0479">Metal-binding</keyword>
<dbReference type="Gene3D" id="3.40.50.1000">
    <property type="entry name" value="HAD superfamily/HAD-like"/>
    <property type="match status" value="1"/>
</dbReference>
<dbReference type="InterPro" id="IPR050793">
    <property type="entry name" value="CMP-NeuNAc_synthase"/>
</dbReference>
<dbReference type="InterPro" id="IPR023214">
    <property type="entry name" value="HAD_sf"/>
</dbReference>
<dbReference type="GO" id="GO:0019143">
    <property type="term" value="F:3-deoxy-manno-octulosonate-8-phosphatase activity"/>
    <property type="evidence" value="ECO:0007669"/>
    <property type="project" value="UniProtKB-EC"/>
</dbReference>
<dbReference type="AlphaFoldDB" id="A0A133XJ96"/>
<evidence type="ECO:0000256" key="4">
    <source>
        <dbReference type="ARBA" id="ARBA00011881"/>
    </source>
</evidence>
<dbReference type="NCBIfam" id="TIGR01670">
    <property type="entry name" value="KdsC-phosphatas"/>
    <property type="match status" value="1"/>
</dbReference>
<evidence type="ECO:0000256" key="3">
    <source>
        <dbReference type="ARBA" id="ARBA00005893"/>
    </source>
</evidence>
<dbReference type="NCBIfam" id="TIGR01662">
    <property type="entry name" value="HAD-SF-IIIA"/>
    <property type="match status" value="1"/>
</dbReference>
<dbReference type="PIRSF" id="PIRSF006118">
    <property type="entry name" value="KDO8-P_Ptase"/>
    <property type="match status" value="1"/>
</dbReference>
<dbReference type="SFLD" id="SFLDG01136">
    <property type="entry name" value="C1.6:_Phosphoserine_Phosphatas"/>
    <property type="match status" value="1"/>
</dbReference>
<evidence type="ECO:0000256" key="10">
    <source>
        <dbReference type="ARBA" id="ARBA00031051"/>
    </source>
</evidence>
<dbReference type="Proteomes" id="UP000070186">
    <property type="component" value="Unassembled WGS sequence"/>
</dbReference>
<keyword evidence="8" id="KW-0378">Hydrolase</keyword>
<gene>
    <name evidence="12" type="ORF">AT959_09935</name>
</gene>
<dbReference type="InterPro" id="IPR006549">
    <property type="entry name" value="HAD-SF_hydro_IIIA"/>
</dbReference>
<feature type="binding site" evidence="11">
    <location>
        <position position="16"/>
    </location>
    <ligand>
        <name>Mg(2+)</name>
        <dbReference type="ChEBI" id="CHEBI:18420"/>
    </ligand>
</feature>
<evidence type="ECO:0000256" key="2">
    <source>
        <dbReference type="ARBA" id="ARBA00001946"/>
    </source>
</evidence>
<evidence type="ECO:0000256" key="6">
    <source>
        <dbReference type="ARBA" id="ARBA00020092"/>
    </source>
</evidence>
<proteinExistence type="inferred from homology"/>
<evidence type="ECO:0000256" key="7">
    <source>
        <dbReference type="ARBA" id="ARBA00022723"/>
    </source>
</evidence>
<dbReference type="RefSeq" id="WP_066882815.1">
    <property type="nucleotide sequence ID" value="NZ_LODL01000019.1"/>
</dbReference>
<dbReference type="SUPFAM" id="SSF56784">
    <property type="entry name" value="HAD-like"/>
    <property type="match status" value="1"/>
</dbReference>
<evidence type="ECO:0000256" key="1">
    <source>
        <dbReference type="ARBA" id="ARBA00000898"/>
    </source>
</evidence>
<accession>A0A133XJ96</accession>
<keyword evidence="13" id="KW-1185">Reference proteome</keyword>
<evidence type="ECO:0000313" key="13">
    <source>
        <dbReference type="Proteomes" id="UP000070186"/>
    </source>
</evidence>
<evidence type="ECO:0000256" key="9">
    <source>
        <dbReference type="ARBA" id="ARBA00022842"/>
    </source>
</evidence>
<dbReference type="EC" id="3.1.3.45" evidence="5"/>
<dbReference type="PANTHER" id="PTHR21485:SF3">
    <property type="entry name" value="N-ACYLNEURAMINATE CYTIDYLYLTRANSFERASE"/>
    <property type="match status" value="1"/>
</dbReference>
<dbReference type="SFLD" id="SFLDS00003">
    <property type="entry name" value="Haloacid_Dehalogenase"/>
    <property type="match status" value="1"/>
</dbReference>
<feature type="binding site" evidence="11">
    <location>
        <position position="18"/>
    </location>
    <ligand>
        <name>substrate</name>
    </ligand>
</feature>
<comment type="caution">
    <text evidence="12">The sequence shown here is derived from an EMBL/GenBank/DDBJ whole genome shotgun (WGS) entry which is preliminary data.</text>
</comment>
<dbReference type="STRING" id="281362.AT959_09935"/>